<dbReference type="CDD" id="cd17393">
    <property type="entry name" value="MFS_MosC_like"/>
    <property type="match status" value="1"/>
</dbReference>
<feature type="transmembrane region" description="Helical" evidence="6">
    <location>
        <begin position="26"/>
        <end position="45"/>
    </location>
</feature>
<dbReference type="InterPro" id="IPR051788">
    <property type="entry name" value="MFS_Transporter"/>
</dbReference>
<dbReference type="Pfam" id="PF07690">
    <property type="entry name" value="MFS_1"/>
    <property type="match status" value="1"/>
</dbReference>
<evidence type="ECO:0000313" key="8">
    <source>
        <dbReference type="EMBL" id="SFI22985.1"/>
    </source>
</evidence>
<evidence type="ECO:0000256" key="1">
    <source>
        <dbReference type="ARBA" id="ARBA00004651"/>
    </source>
</evidence>
<dbReference type="EMBL" id="FOQK01000022">
    <property type="protein sequence ID" value="SFI22985.1"/>
    <property type="molecule type" value="Genomic_DNA"/>
</dbReference>
<dbReference type="OrthoDB" id="9809599at2"/>
<keyword evidence="4 6" id="KW-1133">Transmembrane helix</keyword>
<dbReference type="PANTHER" id="PTHR23514:SF13">
    <property type="entry name" value="INNER MEMBRANE PROTEIN YBJJ"/>
    <property type="match status" value="1"/>
</dbReference>
<feature type="transmembrane region" description="Helical" evidence="6">
    <location>
        <begin position="149"/>
        <end position="168"/>
    </location>
</feature>
<feature type="transmembrane region" description="Helical" evidence="6">
    <location>
        <begin position="208"/>
        <end position="227"/>
    </location>
</feature>
<keyword evidence="5 6" id="KW-0472">Membrane</keyword>
<feature type="transmembrane region" description="Helical" evidence="6">
    <location>
        <begin position="57"/>
        <end position="79"/>
    </location>
</feature>
<feature type="transmembrane region" description="Helical" evidence="6">
    <location>
        <begin position="304"/>
        <end position="326"/>
    </location>
</feature>
<comment type="subcellular location">
    <subcellularLocation>
        <location evidence="1">Cell membrane</location>
        <topology evidence="1">Multi-pass membrane protein</topology>
    </subcellularLocation>
</comment>
<protein>
    <submittedName>
        <fullName evidence="8">Fucose permease</fullName>
    </submittedName>
</protein>
<dbReference type="InterPro" id="IPR020846">
    <property type="entry name" value="MFS_dom"/>
</dbReference>
<evidence type="ECO:0000313" key="9">
    <source>
        <dbReference type="Proteomes" id="UP000183639"/>
    </source>
</evidence>
<dbReference type="InterPro" id="IPR011701">
    <property type="entry name" value="MFS"/>
</dbReference>
<evidence type="ECO:0000256" key="6">
    <source>
        <dbReference type="SAM" id="Phobius"/>
    </source>
</evidence>
<organism evidence="8 9">
    <name type="scientific">Selenomonas ruminantium</name>
    <dbReference type="NCBI Taxonomy" id="971"/>
    <lineage>
        <taxon>Bacteria</taxon>
        <taxon>Bacillati</taxon>
        <taxon>Bacillota</taxon>
        <taxon>Negativicutes</taxon>
        <taxon>Selenomonadales</taxon>
        <taxon>Selenomonadaceae</taxon>
        <taxon>Selenomonas</taxon>
    </lineage>
</organism>
<dbReference type="Proteomes" id="UP000183639">
    <property type="component" value="Unassembled WGS sequence"/>
</dbReference>
<evidence type="ECO:0000259" key="7">
    <source>
        <dbReference type="PROSITE" id="PS50850"/>
    </source>
</evidence>
<feature type="transmembrane region" description="Helical" evidence="6">
    <location>
        <begin position="280"/>
        <end position="298"/>
    </location>
</feature>
<gene>
    <name evidence="8" type="ORF">SAMN04487861_12247</name>
</gene>
<feature type="transmembrane region" description="Helical" evidence="6">
    <location>
        <begin position="174"/>
        <end position="196"/>
    </location>
</feature>
<sequence>MNERFDRSKVKERYAAGKMRQHSTRALFFIGGFGAASWAPLVPLLRERLAIGEDVLGMLLLCIGIGSLLTMPLSGAAAVRFGCRKTLTVAATVFALLLLVLCQVDNMVLAALSLLVFGAMMGCIDVVINIQAVLVEKAAKRRLMSGMHALWSVGGFIGAGLFGIWVGTLGLTPLISTCIAVGIMLLTLAFFARHLLPFGGEGGGAMVAIPRGIVAFVGIVACIAFLVEGAIMDWSGVFLTTVRGFDLSLAGMGFTVFSAAMLVMRLLGDVTVQWLGQKPVVVGGSLLAFLGFLLVIFAPGSLLLYIGFFAIGIGSANIVPVFFSLLGKQQDMPISMAVPAVSTLGYLGILMGPAAIGFLAHQTSLYATFGLLAALVAAQAAVAAYVYKKVL</sequence>
<reference evidence="8 9" key="1">
    <citation type="submission" date="2016-10" db="EMBL/GenBank/DDBJ databases">
        <authorList>
            <person name="de Groot N.N."/>
        </authorList>
    </citation>
    <scope>NUCLEOTIDE SEQUENCE [LARGE SCALE GENOMIC DNA]</scope>
    <source>
        <strain evidence="8 9">Z108</strain>
    </source>
</reference>
<dbReference type="PANTHER" id="PTHR23514">
    <property type="entry name" value="BYPASS OF STOP CODON PROTEIN 6"/>
    <property type="match status" value="1"/>
</dbReference>
<evidence type="ECO:0000256" key="4">
    <source>
        <dbReference type="ARBA" id="ARBA00022989"/>
    </source>
</evidence>
<proteinExistence type="predicted"/>
<feature type="transmembrane region" description="Helical" evidence="6">
    <location>
        <begin position="107"/>
        <end position="128"/>
    </location>
</feature>
<feature type="domain" description="Major facilitator superfamily (MFS) profile" evidence="7">
    <location>
        <begin position="213"/>
        <end position="391"/>
    </location>
</feature>
<feature type="transmembrane region" description="Helical" evidence="6">
    <location>
        <begin position="338"/>
        <end position="360"/>
    </location>
</feature>
<dbReference type="InterPro" id="IPR036259">
    <property type="entry name" value="MFS_trans_sf"/>
</dbReference>
<evidence type="ECO:0000256" key="3">
    <source>
        <dbReference type="ARBA" id="ARBA00022692"/>
    </source>
</evidence>
<dbReference type="PROSITE" id="PS50850">
    <property type="entry name" value="MFS"/>
    <property type="match status" value="1"/>
</dbReference>
<accession>A0A1I3GHK0</accession>
<dbReference type="GO" id="GO:0022857">
    <property type="term" value="F:transmembrane transporter activity"/>
    <property type="evidence" value="ECO:0007669"/>
    <property type="project" value="InterPro"/>
</dbReference>
<feature type="transmembrane region" description="Helical" evidence="6">
    <location>
        <begin position="86"/>
        <end position="101"/>
    </location>
</feature>
<dbReference type="SUPFAM" id="SSF103473">
    <property type="entry name" value="MFS general substrate transporter"/>
    <property type="match status" value="1"/>
</dbReference>
<dbReference type="Gene3D" id="1.20.1250.20">
    <property type="entry name" value="MFS general substrate transporter like domains"/>
    <property type="match status" value="2"/>
</dbReference>
<keyword evidence="2" id="KW-0813">Transport</keyword>
<dbReference type="AlphaFoldDB" id="A0A1I3GHK0"/>
<feature type="transmembrane region" description="Helical" evidence="6">
    <location>
        <begin position="247"/>
        <end position="268"/>
    </location>
</feature>
<feature type="transmembrane region" description="Helical" evidence="6">
    <location>
        <begin position="366"/>
        <end position="387"/>
    </location>
</feature>
<evidence type="ECO:0000256" key="5">
    <source>
        <dbReference type="ARBA" id="ARBA00023136"/>
    </source>
</evidence>
<dbReference type="RefSeq" id="WP_082336283.1">
    <property type="nucleotide sequence ID" value="NZ_FOQK01000022.1"/>
</dbReference>
<dbReference type="GO" id="GO:0005886">
    <property type="term" value="C:plasma membrane"/>
    <property type="evidence" value="ECO:0007669"/>
    <property type="project" value="UniProtKB-SubCell"/>
</dbReference>
<evidence type="ECO:0000256" key="2">
    <source>
        <dbReference type="ARBA" id="ARBA00022448"/>
    </source>
</evidence>
<keyword evidence="3 6" id="KW-0812">Transmembrane</keyword>
<name>A0A1I3GHK0_SELRU</name>